<sequence length="210" mass="23013">MSRGKPKPAPDEPERKCLVTGEVSPKRGLIRFVVGPEDMVFPDVASKLPGRGMYVSAERDALEMAVAKRAFSRGAKRQVSVPDDLVDQVEAQLTKRATDRLAMARKAGAAISGFEKVKDWLEKDRCRILLQASDGSERGKSKLYRPGGRGSFFDILTADELGLSFGRERVIHAALAAGRLAEDFRDDAVRLSGVRKREVGDEDAGKVKKT</sequence>
<dbReference type="AlphaFoldDB" id="A0A2R8BSM0"/>
<dbReference type="CDD" id="cd00279">
    <property type="entry name" value="YlxR"/>
    <property type="match status" value="1"/>
</dbReference>
<dbReference type="EMBL" id="ONZF01000002">
    <property type="protein sequence ID" value="SPJ23130.1"/>
    <property type="molecule type" value="Genomic_DNA"/>
</dbReference>
<dbReference type="InterPro" id="IPR037465">
    <property type="entry name" value="YlxR"/>
</dbReference>
<dbReference type="PANTHER" id="PTHR34215">
    <property type="entry name" value="BLL0784 PROTEIN"/>
    <property type="match status" value="1"/>
</dbReference>
<organism evidence="2 3">
    <name type="scientific">Palleronia abyssalis</name>
    <dbReference type="NCBI Taxonomy" id="1501240"/>
    <lineage>
        <taxon>Bacteria</taxon>
        <taxon>Pseudomonadati</taxon>
        <taxon>Pseudomonadota</taxon>
        <taxon>Alphaproteobacteria</taxon>
        <taxon>Rhodobacterales</taxon>
        <taxon>Roseobacteraceae</taxon>
        <taxon>Palleronia</taxon>
    </lineage>
</organism>
<accession>A0A2R8BSM0</accession>
<dbReference type="Gene3D" id="3.30.1230.10">
    <property type="entry name" value="YlxR-like"/>
    <property type="match status" value="1"/>
</dbReference>
<evidence type="ECO:0000313" key="3">
    <source>
        <dbReference type="Proteomes" id="UP000244912"/>
    </source>
</evidence>
<keyword evidence="3" id="KW-1185">Reference proteome</keyword>
<protein>
    <recommendedName>
        <fullName evidence="1">YlxR domain-containing protein</fullName>
    </recommendedName>
</protein>
<dbReference type="InterPro" id="IPR029064">
    <property type="entry name" value="Ribosomal_eL30-like_sf"/>
</dbReference>
<proteinExistence type="predicted"/>
<gene>
    <name evidence="2" type="ORF">PAA8504_00935</name>
</gene>
<dbReference type="RefSeq" id="WP_108892997.1">
    <property type="nucleotide sequence ID" value="NZ_ONZF01000002.1"/>
</dbReference>
<dbReference type="PANTHER" id="PTHR34215:SF1">
    <property type="entry name" value="YLXR DOMAIN-CONTAINING PROTEIN"/>
    <property type="match status" value="1"/>
</dbReference>
<evidence type="ECO:0000259" key="1">
    <source>
        <dbReference type="Pfam" id="PF04296"/>
    </source>
</evidence>
<evidence type="ECO:0000313" key="2">
    <source>
        <dbReference type="EMBL" id="SPJ23130.1"/>
    </source>
</evidence>
<dbReference type="InterPro" id="IPR035931">
    <property type="entry name" value="YlxR-like_sf"/>
</dbReference>
<dbReference type="Proteomes" id="UP000244912">
    <property type="component" value="Unassembled WGS sequence"/>
</dbReference>
<dbReference type="NCBIfam" id="NF006622">
    <property type="entry name" value="PRK09190.1"/>
    <property type="match status" value="1"/>
</dbReference>
<reference evidence="2 3" key="1">
    <citation type="submission" date="2018-03" db="EMBL/GenBank/DDBJ databases">
        <authorList>
            <person name="Keele B.F."/>
        </authorList>
    </citation>
    <scope>NUCLEOTIDE SEQUENCE [LARGE SCALE GENOMIC DNA]</scope>
    <source>
        <strain evidence="2 3">CECT 8504</strain>
    </source>
</reference>
<dbReference type="OrthoDB" id="9799836at2"/>
<name>A0A2R8BSM0_9RHOB</name>
<feature type="domain" description="YlxR" evidence="1">
    <location>
        <begin position="15"/>
        <end position="90"/>
    </location>
</feature>
<dbReference type="InterPro" id="IPR007393">
    <property type="entry name" value="YlxR_dom"/>
</dbReference>
<dbReference type="SUPFAM" id="SSF55315">
    <property type="entry name" value="L30e-like"/>
    <property type="match status" value="1"/>
</dbReference>
<dbReference type="Pfam" id="PF04296">
    <property type="entry name" value="YlxR"/>
    <property type="match status" value="1"/>
</dbReference>
<dbReference type="SUPFAM" id="SSF64376">
    <property type="entry name" value="YlxR-like"/>
    <property type="match status" value="1"/>
</dbReference>